<dbReference type="RefSeq" id="WP_313765866.1">
    <property type="nucleotide sequence ID" value="NZ_BAAAVH010000012.1"/>
</dbReference>
<dbReference type="PANTHER" id="PTHR48467:SF1">
    <property type="entry name" value="GLUTAMATE SYNTHASE 1 [NADH], CHLOROPLASTIC-LIKE"/>
    <property type="match status" value="1"/>
</dbReference>
<comment type="caution">
    <text evidence="12">The sequence shown here is derived from an EMBL/GenBank/DDBJ whole genome shotgun (WGS) entry which is preliminary data.</text>
</comment>
<dbReference type="CDD" id="cd04410">
    <property type="entry name" value="DMSOR_beta-like"/>
    <property type="match status" value="1"/>
</dbReference>
<keyword evidence="5" id="KW-0274">FAD</keyword>
<evidence type="ECO:0000256" key="10">
    <source>
        <dbReference type="ARBA" id="ARBA00047776"/>
    </source>
</evidence>
<evidence type="ECO:0000313" key="13">
    <source>
        <dbReference type="Proteomes" id="UP001596067"/>
    </source>
</evidence>
<dbReference type="InterPro" id="IPR023753">
    <property type="entry name" value="FAD/NAD-binding_dom"/>
</dbReference>
<evidence type="ECO:0000256" key="1">
    <source>
        <dbReference type="ARBA" id="ARBA00001974"/>
    </source>
</evidence>
<dbReference type="Pfam" id="PF07992">
    <property type="entry name" value="Pyr_redox_2"/>
    <property type="match status" value="1"/>
</dbReference>
<evidence type="ECO:0000256" key="5">
    <source>
        <dbReference type="ARBA" id="ARBA00022827"/>
    </source>
</evidence>
<keyword evidence="9" id="KW-0411">Iron-sulfur</keyword>
<evidence type="ECO:0000256" key="2">
    <source>
        <dbReference type="ARBA" id="ARBA00013223"/>
    </source>
</evidence>
<gene>
    <name evidence="12" type="ORF">ACFP0N_14435</name>
</gene>
<dbReference type="PANTHER" id="PTHR48467">
    <property type="entry name" value="GLUTAMATE SYNTHASE 1 [NADH], CHLOROPLASTIC-LIKE"/>
    <property type="match status" value="1"/>
</dbReference>
<dbReference type="Gene3D" id="3.40.50.720">
    <property type="entry name" value="NAD(P)-binding Rossmann-like Domain"/>
    <property type="match status" value="1"/>
</dbReference>
<dbReference type="PROSITE" id="PS00198">
    <property type="entry name" value="4FE4S_FER_1"/>
    <property type="match status" value="1"/>
</dbReference>
<keyword evidence="4" id="KW-0479">Metal-binding</keyword>
<sequence length="543" mass="56759">MAYAITQTCCNDASCVSVCPVNCIHPTPDEPAFGSTDMLYIDPAACIDCGACADACPVDAVFPVDRLAGPDTVFGDLNRQYFQDHPSDHAWSAPTFPRSLPDGLGPLRVAIVGTGPSASYTAQALLRTTGADITMIDRLPVAGGLLRHGVAPDHQATKRIAESFASVFHHPRLTVHLNVEVGRDLSHAELAAHHHAVVYAVGAAADRRLGLPGEDLPGSLPATTVVGWYNADPTVPADAVDLSAERVVVIGNGNVAVDVARILLLDPDRLAATDIADHALTALRTSRVREVVLLARRGPEQAAWTRPEFLALRQLPGVELVVADHPEVRAALADAAPGSKAALLAGLPLETVDTAAPPRPGKRIVLRFLATPTALVGDGRVEGLRVEDGRGGGGTVAAGLVVRSIGYRGVPVPGLPFDADTAAVPQRAGRVVDPATGEPLPGAYVVGWAKRGPSGGIGANRACAQETVDAFLDDAAAGVLPAPTGGGKELARLVRSRRPDALGLRELRAIDRTERDLGRAAGRPRIKFTTVPALLAATRQRRH</sequence>
<protein>
    <recommendedName>
        <fullName evidence="2">ferredoxin--NADP(+) reductase</fullName>
        <ecNumber evidence="2">1.18.1.2</ecNumber>
    </recommendedName>
</protein>
<keyword evidence="6" id="KW-0521">NADP</keyword>
<dbReference type="Proteomes" id="UP001596067">
    <property type="component" value="Unassembled WGS sequence"/>
</dbReference>
<comment type="cofactor">
    <cofactor evidence="1">
        <name>FAD</name>
        <dbReference type="ChEBI" id="CHEBI:57692"/>
    </cofactor>
</comment>
<evidence type="ECO:0000256" key="7">
    <source>
        <dbReference type="ARBA" id="ARBA00023002"/>
    </source>
</evidence>
<dbReference type="Pfam" id="PF00037">
    <property type="entry name" value="Fer4"/>
    <property type="match status" value="1"/>
</dbReference>
<dbReference type="EC" id="1.18.1.2" evidence="2"/>
<dbReference type="InterPro" id="IPR036188">
    <property type="entry name" value="FAD/NAD-bd_sf"/>
</dbReference>
<evidence type="ECO:0000256" key="4">
    <source>
        <dbReference type="ARBA" id="ARBA00022723"/>
    </source>
</evidence>
<evidence type="ECO:0000313" key="12">
    <source>
        <dbReference type="EMBL" id="MFC5886166.1"/>
    </source>
</evidence>
<keyword evidence="7" id="KW-0560">Oxidoreductase</keyword>
<accession>A0ABW1EWJ1</accession>
<organism evidence="12 13">
    <name type="scientific">Kitasatospora aburaviensis</name>
    <dbReference type="NCBI Taxonomy" id="67265"/>
    <lineage>
        <taxon>Bacteria</taxon>
        <taxon>Bacillati</taxon>
        <taxon>Actinomycetota</taxon>
        <taxon>Actinomycetes</taxon>
        <taxon>Kitasatosporales</taxon>
        <taxon>Streptomycetaceae</taxon>
        <taxon>Kitasatospora</taxon>
    </lineage>
</organism>
<proteinExistence type="predicted"/>
<dbReference type="InterPro" id="IPR017900">
    <property type="entry name" value="4Fe4S_Fe_S_CS"/>
</dbReference>
<keyword evidence="3" id="KW-0285">Flavoprotein</keyword>
<dbReference type="PRINTS" id="PR00419">
    <property type="entry name" value="ADXRDTASE"/>
</dbReference>
<dbReference type="PROSITE" id="PS51379">
    <property type="entry name" value="4FE4S_FER_2"/>
    <property type="match status" value="1"/>
</dbReference>
<keyword evidence="13" id="KW-1185">Reference proteome</keyword>
<evidence type="ECO:0000259" key="11">
    <source>
        <dbReference type="PROSITE" id="PS51379"/>
    </source>
</evidence>
<evidence type="ECO:0000256" key="3">
    <source>
        <dbReference type="ARBA" id="ARBA00022630"/>
    </source>
</evidence>
<name>A0ABW1EWJ1_9ACTN</name>
<evidence type="ECO:0000256" key="8">
    <source>
        <dbReference type="ARBA" id="ARBA00023004"/>
    </source>
</evidence>
<comment type="catalytic activity">
    <reaction evidence="10">
        <text>2 reduced [2Fe-2S]-[ferredoxin] + NADP(+) + H(+) = 2 oxidized [2Fe-2S]-[ferredoxin] + NADPH</text>
        <dbReference type="Rhea" id="RHEA:20125"/>
        <dbReference type="Rhea" id="RHEA-COMP:10000"/>
        <dbReference type="Rhea" id="RHEA-COMP:10001"/>
        <dbReference type="ChEBI" id="CHEBI:15378"/>
        <dbReference type="ChEBI" id="CHEBI:33737"/>
        <dbReference type="ChEBI" id="CHEBI:33738"/>
        <dbReference type="ChEBI" id="CHEBI:57783"/>
        <dbReference type="ChEBI" id="CHEBI:58349"/>
        <dbReference type="EC" id="1.18.1.2"/>
    </reaction>
</comment>
<evidence type="ECO:0000256" key="6">
    <source>
        <dbReference type="ARBA" id="ARBA00022857"/>
    </source>
</evidence>
<dbReference type="SUPFAM" id="SSF51971">
    <property type="entry name" value="Nucleotide-binding domain"/>
    <property type="match status" value="1"/>
</dbReference>
<dbReference type="EMBL" id="JBHSOD010000014">
    <property type="protein sequence ID" value="MFC5886166.1"/>
    <property type="molecule type" value="Genomic_DNA"/>
</dbReference>
<dbReference type="InterPro" id="IPR017896">
    <property type="entry name" value="4Fe4S_Fe-S-bd"/>
</dbReference>
<keyword evidence="8" id="KW-0408">Iron</keyword>
<evidence type="ECO:0000256" key="9">
    <source>
        <dbReference type="ARBA" id="ARBA00023014"/>
    </source>
</evidence>
<dbReference type="Gene3D" id="3.50.50.60">
    <property type="entry name" value="FAD/NAD(P)-binding domain"/>
    <property type="match status" value="1"/>
</dbReference>
<reference evidence="13" key="1">
    <citation type="journal article" date="2019" name="Int. J. Syst. Evol. Microbiol.">
        <title>The Global Catalogue of Microorganisms (GCM) 10K type strain sequencing project: providing services to taxonomists for standard genome sequencing and annotation.</title>
        <authorList>
            <consortium name="The Broad Institute Genomics Platform"/>
            <consortium name="The Broad Institute Genome Sequencing Center for Infectious Disease"/>
            <person name="Wu L."/>
            <person name="Ma J."/>
        </authorList>
    </citation>
    <scope>NUCLEOTIDE SEQUENCE [LARGE SCALE GENOMIC DNA]</scope>
    <source>
        <strain evidence="13">CGMCC 4.1469</strain>
    </source>
</reference>
<dbReference type="InterPro" id="IPR055275">
    <property type="entry name" value="Ferredox_Rdtase"/>
</dbReference>
<dbReference type="SUPFAM" id="SSF54862">
    <property type="entry name" value="4Fe-4S ferredoxins"/>
    <property type="match status" value="1"/>
</dbReference>
<dbReference type="Gene3D" id="3.30.70.20">
    <property type="match status" value="1"/>
</dbReference>
<feature type="domain" description="4Fe-4S ferredoxin-type" evidence="11">
    <location>
        <begin position="37"/>
        <end position="66"/>
    </location>
</feature>